<gene>
    <name evidence="3" type="ORF">Bhyg_03279</name>
</gene>
<dbReference type="OrthoDB" id="7782027at2759"/>
<organism evidence="3 4">
    <name type="scientific">Pseudolycoriella hygida</name>
    <dbReference type="NCBI Taxonomy" id="35572"/>
    <lineage>
        <taxon>Eukaryota</taxon>
        <taxon>Metazoa</taxon>
        <taxon>Ecdysozoa</taxon>
        <taxon>Arthropoda</taxon>
        <taxon>Hexapoda</taxon>
        <taxon>Insecta</taxon>
        <taxon>Pterygota</taxon>
        <taxon>Neoptera</taxon>
        <taxon>Endopterygota</taxon>
        <taxon>Diptera</taxon>
        <taxon>Nematocera</taxon>
        <taxon>Sciaroidea</taxon>
        <taxon>Sciaridae</taxon>
        <taxon>Pseudolycoriella</taxon>
    </lineage>
</organism>
<dbReference type="Proteomes" id="UP001151699">
    <property type="component" value="Chromosome A"/>
</dbReference>
<protein>
    <recommendedName>
        <fullName evidence="2">WH2 domain-containing protein</fullName>
    </recommendedName>
</protein>
<keyword evidence="4" id="KW-1185">Reference proteome</keyword>
<dbReference type="InterPro" id="IPR003124">
    <property type="entry name" value="WH2_dom"/>
</dbReference>
<evidence type="ECO:0000259" key="2">
    <source>
        <dbReference type="PROSITE" id="PS51082"/>
    </source>
</evidence>
<proteinExistence type="predicted"/>
<evidence type="ECO:0000256" key="1">
    <source>
        <dbReference type="SAM" id="MobiDB-lite"/>
    </source>
</evidence>
<evidence type="ECO:0000313" key="4">
    <source>
        <dbReference type="Proteomes" id="UP001151699"/>
    </source>
</evidence>
<sequence>MDLLLPPPPPPPPSNAMFLPSSPQTSLMHVNQNLNDRSQLLIDIEKGTSLKKVSNSQKGSNSRPTVHTKLISSSNECNGIDNNNYNEESINPIKNQLQAELCSTLHRRQNNGNKKPNFIISKNTTINAINNQLRELQNNVQAQPNTNGKTIENTANKAQTAPNAKENEEKPKLLLSHGRPNFKISTNSMNSKKVMENKDSSPSDELFGTLKKRLKSVESLDDIEITEKNSRSLIAHESQEMVEQPLKIAQQTQKNASDKSHSARIEINNVLKSPIAPPVFYKASIKNYNATTKVNNFSNVSTTESNDEIKQTIKRLKSVESLEQIQKSVDDKTEMNDIQRRIQNLKTVDVNKTNILSNSRSTEVTTEERSSVQSISVRSVTEQTDCFQSSPILPRRAQLFKQQQNLANSKITSPTIHHINRGNLNYKPKPVTSFSRDLQLTPNRYPDKIPVTKNIEPEPVFFSDIKFSINSNGEVVRS</sequence>
<comment type="caution">
    <text evidence="3">The sequence shown here is derived from an EMBL/GenBank/DDBJ whole genome shotgun (WGS) entry which is preliminary data.</text>
</comment>
<feature type="region of interest" description="Disordered" evidence="1">
    <location>
        <begin position="145"/>
        <end position="169"/>
    </location>
</feature>
<feature type="compositionally biased region" description="Polar residues" evidence="1">
    <location>
        <begin position="145"/>
        <end position="162"/>
    </location>
</feature>
<dbReference type="GO" id="GO:0003779">
    <property type="term" value="F:actin binding"/>
    <property type="evidence" value="ECO:0007669"/>
    <property type="project" value="InterPro"/>
</dbReference>
<name>A0A9Q0S7D9_9DIPT</name>
<dbReference type="PROSITE" id="PS51082">
    <property type="entry name" value="WH2"/>
    <property type="match status" value="1"/>
</dbReference>
<accession>A0A9Q0S7D9</accession>
<feature type="domain" description="WH2" evidence="2">
    <location>
        <begin position="36"/>
        <end position="53"/>
    </location>
</feature>
<evidence type="ECO:0000313" key="3">
    <source>
        <dbReference type="EMBL" id="KAJ6648054.1"/>
    </source>
</evidence>
<dbReference type="EMBL" id="WJQU01000001">
    <property type="protein sequence ID" value="KAJ6648054.1"/>
    <property type="molecule type" value="Genomic_DNA"/>
</dbReference>
<dbReference type="AlphaFoldDB" id="A0A9Q0S7D9"/>
<reference evidence="3" key="1">
    <citation type="submission" date="2022-07" db="EMBL/GenBank/DDBJ databases">
        <authorList>
            <person name="Trinca V."/>
            <person name="Uliana J.V.C."/>
            <person name="Torres T.T."/>
            <person name="Ward R.J."/>
            <person name="Monesi N."/>
        </authorList>
    </citation>
    <scope>NUCLEOTIDE SEQUENCE</scope>
    <source>
        <strain evidence="3">HSMRA1968</strain>
        <tissue evidence="3">Whole embryos</tissue>
    </source>
</reference>